<proteinExistence type="predicted"/>
<dbReference type="InterPro" id="IPR036388">
    <property type="entry name" value="WH-like_DNA-bd_sf"/>
</dbReference>
<dbReference type="SUPFAM" id="SSF46785">
    <property type="entry name" value="Winged helix' DNA-binding domain"/>
    <property type="match status" value="1"/>
</dbReference>
<dbReference type="InterPro" id="IPR007421">
    <property type="entry name" value="Schlafen_AlbA_2_dom"/>
</dbReference>
<dbReference type="AlphaFoldDB" id="A0A412AXQ6"/>
<feature type="domain" description="Schlafen AlbA-2" evidence="1">
    <location>
        <begin position="5"/>
        <end position="121"/>
    </location>
</feature>
<dbReference type="InterPro" id="IPR036390">
    <property type="entry name" value="WH_DNA-bd_sf"/>
</dbReference>
<dbReference type="Pfam" id="PF13749">
    <property type="entry name" value="HATPase_c_4"/>
    <property type="match status" value="1"/>
</dbReference>
<sequence>MTYEESFTVELKREINADFKKEIVAFANSEGGEIYVGVDKNGDIAGVKNPEQTMEQIGNMIRDGIKPDLTAYTSIEAIKEAEKTIVKVSVLRGTKRPYHLADKGLKPTGVFVRHGVSSVPATEDLIRELLRESDGIAFDRSRCLNQELTFEYAERYFSDNNMSFNESNKRTLRLIDADGYYTNAALLLSDQCEHTIKCAVYEGVGKTAFKTRKEFSGSVLKQMDEAYEFISLNNNLNTTIEGLKRVDHPDYPPYALREALLNAIVHRDYDYSGSILINIYEDRIEFVSIGGLVKGMTMQDILGGVSQSRNMVLANVFYRLKLIESYGTGIRRIIESYEGCLEQPVFAPAPASFVVTLPKIIEVPFSQTKGTNREQILTILETKKEITRKEVESVLNCSKFTAINLINELLKENLIEKSGSGPSVTYKLK</sequence>
<gene>
    <name evidence="2" type="ORF">DWY99_06960</name>
</gene>
<organism evidence="2 3">
    <name type="scientific">[Clostridium] leptum</name>
    <dbReference type="NCBI Taxonomy" id="1535"/>
    <lineage>
        <taxon>Bacteria</taxon>
        <taxon>Bacillati</taxon>
        <taxon>Bacillota</taxon>
        <taxon>Clostridia</taxon>
        <taxon>Eubacteriales</taxon>
        <taxon>Oscillospiraceae</taxon>
        <taxon>Oscillospiraceae incertae sedis</taxon>
    </lineage>
</organism>
<evidence type="ECO:0000313" key="2">
    <source>
        <dbReference type="EMBL" id="RGQ40934.1"/>
    </source>
</evidence>
<dbReference type="Gene3D" id="1.10.10.10">
    <property type="entry name" value="Winged helix-like DNA-binding domain superfamily/Winged helix DNA-binding domain"/>
    <property type="match status" value="1"/>
</dbReference>
<evidence type="ECO:0000259" key="1">
    <source>
        <dbReference type="Pfam" id="PF04326"/>
    </source>
</evidence>
<name>A0A412AXQ6_9FIRM</name>
<dbReference type="Proteomes" id="UP000284751">
    <property type="component" value="Unassembled WGS sequence"/>
</dbReference>
<dbReference type="InterPro" id="IPR038475">
    <property type="entry name" value="RecG_C_sf"/>
</dbReference>
<dbReference type="InterPro" id="IPR038461">
    <property type="entry name" value="Schlafen_AlbA_2_dom_sf"/>
</dbReference>
<comment type="caution">
    <text evidence="2">The sequence shown here is derived from an EMBL/GenBank/DDBJ whole genome shotgun (WGS) entry which is preliminary data.</text>
</comment>
<dbReference type="Pfam" id="PF04326">
    <property type="entry name" value="SLFN_AlbA_2"/>
    <property type="match status" value="1"/>
</dbReference>
<evidence type="ECO:0000313" key="3">
    <source>
        <dbReference type="Proteomes" id="UP000284751"/>
    </source>
</evidence>
<dbReference type="Gene3D" id="3.30.950.30">
    <property type="entry name" value="Schlafen, AAA domain"/>
    <property type="match status" value="1"/>
</dbReference>
<protein>
    <submittedName>
        <fullName evidence="2">AAA family ATPase</fullName>
    </submittedName>
</protein>
<dbReference type="PANTHER" id="PTHR30595">
    <property type="entry name" value="GLPR-RELATED TRANSCRIPTIONAL REPRESSOR"/>
    <property type="match status" value="1"/>
</dbReference>
<dbReference type="PANTHER" id="PTHR30595:SF6">
    <property type="entry name" value="SCHLAFEN ALBA-2 DOMAIN-CONTAINING PROTEIN"/>
    <property type="match status" value="1"/>
</dbReference>
<reference evidence="2 3" key="1">
    <citation type="submission" date="2018-08" db="EMBL/GenBank/DDBJ databases">
        <title>A genome reference for cultivated species of the human gut microbiota.</title>
        <authorList>
            <person name="Zou Y."/>
            <person name="Xue W."/>
            <person name="Luo G."/>
        </authorList>
    </citation>
    <scope>NUCLEOTIDE SEQUENCE [LARGE SCALE GENOMIC DNA]</scope>
    <source>
        <strain evidence="2 3">AF28-26</strain>
    </source>
</reference>
<accession>A0A412AXQ6</accession>
<dbReference type="EMBL" id="QRTC01000022">
    <property type="protein sequence ID" value="RGQ40934.1"/>
    <property type="molecule type" value="Genomic_DNA"/>
</dbReference>
<dbReference type="Gene3D" id="3.30.565.60">
    <property type="match status" value="1"/>
</dbReference>